<dbReference type="InterPro" id="IPR020084">
    <property type="entry name" value="NUDIX_hydrolase_CS"/>
</dbReference>
<proteinExistence type="predicted"/>
<feature type="compositionally biased region" description="Low complexity" evidence="3">
    <location>
        <begin position="1"/>
        <end position="19"/>
    </location>
</feature>
<dbReference type="InterPro" id="IPR000086">
    <property type="entry name" value="NUDIX_hydrolase_dom"/>
</dbReference>
<comment type="caution">
    <text evidence="5">The sequence shown here is derived from an EMBL/GenBank/DDBJ whole genome shotgun (WGS) entry which is preliminary data.</text>
</comment>
<evidence type="ECO:0000313" key="6">
    <source>
        <dbReference type="Proteomes" id="UP000588806"/>
    </source>
</evidence>
<dbReference type="RefSeq" id="WP_171701163.1">
    <property type="nucleotide sequence ID" value="NZ_JABFHI010000001.1"/>
</dbReference>
<dbReference type="GO" id="GO:0019693">
    <property type="term" value="P:ribose phosphate metabolic process"/>
    <property type="evidence" value="ECO:0007669"/>
    <property type="project" value="TreeGrafter"/>
</dbReference>
<dbReference type="AlphaFoldDB" id="A0A7Y3TV35"/>
<dbReference type="GO" id="GO:0019144">
    <property type="term" value="F:ADP-sugar diphosphatase activity"/>
    <property type="evidence" value="ECO:0007669"/>
    <property type="project" value="TreeGrafter"/>
</dbReference>
<dbReference type="FunFam" id="3.90.79.10:FF:000006">
    <property type="entry name" value="ADP compounds hydrolase NudE"/>
    <property type="match status" value="1"/>
</dbReference>
<dbReference type="EMBL" id="JABFHI010000001">
    <property type="protein sequence ID" value="NOG30683.1"/>
    <property type="molecule type" value="Genomic_DNA"/>
</dbReference>
<keyword evidence="2 5" id="KW-0378">Hydrolase</keyword>
<dbReference type="SUPFAM" id="SSF55811">
    <property type="entry name" value="Nudix"/>
    <property type="match status" value="1"/>
</dbReference>
<accession>A0A7Y3TV35</accession>
<dbReference type="GO" id="GO:0006753">
    <property type="term" value="P:nucleoside phosphate metabolic process"/>
    <property type="evidence" value="ECO:0007669"/>
    <property type="project" value="TreeGrafter"/>
</dbReference>
<name>A0A7Y3TV35_9GAMM</name>
<dbReference type="Gene3D" id="3.90.79.10">
    <property type="entry name" value="Nucleoside Triphosphate Pyrophosphohydrolase"/>
    <property type="match status" value="1"/>
</dbReference>
<reference evidence="5 6" key="2">
    <citation type="submission" date="2020-06" db="EMBL/GenBank/DDBJ databases">
        <title>Halomonas songnenensis sp. nov., a moderately halophilic bacterium isolated from saline and alkaline soils.</title>
        <authorList>
            <person name="Jiang J."/>
            <person name="Pan Y."/>
        </authorList>
    </citation>
    <scope>NUCLEOTIDE SEQUENCE [LARGE SCALE GENOMIC DNA]</scope>
    <source>
        <strain evidence="5 6">TBZ9</strain>
    </source>
</reference>
<keyword evidence="6" id="KW-1185">Reference proteome</keyword>
<feature type="region of interest" description="Disordered" evidence="3">
    <location>
        <begin position="1"/>
        <end position="27"/>
    </location>
</feature>
<dbReference type="PANTHER" id="PTHR11839:SF12">
    <property type="entry name" value="ADP COMPOUNDS HYDROLASE NUDE"/>
    <property type="match status" value="1"/>
</dbReference>
<evidence type="ECO:0000259" key="4">
    <source>
        <dbReference type="PROSITE" id="PS51462"/>
    </source>
</evidence>
<evidence type="ECO:0000256" key="3">
    <source>
        <dbReference type="SAM" id="MobiDB-lite"/>
    </source>
</evidence>
<protein>
    <submittedName>
        <fullName evidence="5">ADP compounds hydrolase NudE</fullName>
    </submittedName>
</protein>
<dbReference type="NCBIfam" id="NF008736">
    <property type="entry name" value="PRK11762.1"/>
    <property type="match status" value="1"/>
</dbReference>
<evidence type="ECO:0000256" key="2">
    <source>
        <dbReference type="ARBA" id="ARBA00022801"/>
    </source>
</evidence>
<evidence type="ECO:0000313" key="5">
    <source>
        <dbReference type="EMBL" id="NOG30683.1"/>
    </source>
</evidence>
<sequence>MSSFDSSSSSEQSPSEQSPADAQNGSQYLQKPQVLACQKVTRSRLFEVESLDLRFSNGEERTFERLTGSGRGAVMIVAMPDPQHVLMIREYAAGFEEYILSLPKGLVDPGEDIVTAANRELMEECGFGAHCIEPLSELSLAPNYMGHRMQVLLATDLYPKRLPGDEPEPLIVETHALEELPALLLREDFHEARAIAALYIARDKLRANDQHQDTPLL</sequence>
<dbReference type="GO" id="GO:0005829">
    <property type="term" value="C:cytosol"/>
    <property type="evidence" value="ECO:0007669"/>
    <property type="project" value="TreeGrafter"/>
</dbReference>
<reference evidence="5 6" key="1">
    <citation type="submission" date="2020-05" db="EMBL/GenBank/DDBJ databases">
        <authorList>
            <person name="Ruan W."/>
            <person name="Jeon C.O."/>
            <person name="Chun B.H."/>
        </authorList>
    </citation>
    <scope>NUCLEOTIDE SEQUENCE [LARGE SCALE GENOMIC DNA]</scope>
    <source>
        <strain evidence="5 6">TBZ9</strain>
    </source>
</reference>
<gene>
    <name evidence="5" type="primary">nudE</name>
    <name evidence="5" type="ORF">HLB35_00875</name>
</gene>
<dbReference type="PROSITE" id="PS51462">
    <property type="entry name" value="NUDIX"/>
    <property type="match status" value="1"/>
</dbReference>
<dbReference type="PANTHER" id="PTHR11839">
    <property type="entry name" value="UDP/ADP-SUGAR PYROPHOSPHATASE"/>
    <property type="match status" value="1"/>
</dbReference>
<dbReference type="InterPro" id="IPR015797">
    <property type="entry name" value="NUDIX_hydrolase-like_dom_sf"/>
</dbReference>
<dbReference type="Proteomes" id="UP000588806">
    <property type="component" value="Unassembled WGS sequence"/>
</dbReference>
<evidence type="ECO:0000256" key="1">
    <source>
        <dbReference type="ARBA" id="ARBA00001946"/>
    </source>
</evidence>
<feature type="domain" description="Nudix hydrolase" evidence="4">
    <location>
        <begin position="68"/>
        <end position="197"/>
    </location>
</feature>
<organism evidence="5 6">
    <name type="scientific">Vreelandella azerica</name>
    <dbReference type="NCBI Taxonomy" id="2732867"/>
    <lineage>
        <taxon>Bacteria</taxon>
        <taxon>Pseudomonadati</taxon>
        <taxon>Pseudomonadota</taxon>
        <taxon>Gammaproteobacteria</taxon>
        <taxon>Oceanospirillales</taxon>
        <taxon>Halomonadaceae</taxon>
        <taxon>Vreelandella</taxon>
    </lineage>
</organism>
<dbReference type="PROSITE" id="PS00893">
    <property type="entry name" value="NUDIX_BOX"/>
    <property type="match status" value="1"/>
</dbReference>
<comment type="cofactor">
    <cofactor evidence="1">
        <name>Mg(2+)</name>
        <dbReference type="ChEBI" id="CHEBI:18420"/>
    </cofactor>
</comment>
<dbReference type="Pfam" id="PF00293">
    <property type="entry name" value="NUDIX"/>
    <property type="match status" value="1"/>
</dbReference>